<keyword evidence="3 7" id="KW-0732">Signal</keyword>
<dbReference type="PROSITE" id="PS51704">
    <property type="entry name" value="GP_PDE"/>
    <property type="match status" value="1"/>
</dbReference>
<evidence type="ECO:0000256" key="3">
    <source>
        <dbReference type="ARBA" id="ARBA00022729"/>
    </source>
</evidence>
<proteinExistence type="inferred from homology"/>
<name>A0A9W8IDL2_9FUNG</name>
<comment type="catalytic activity">
    <reaction evidence="6">
        <text>a sn-glycero-3-phosphodiester + H2O = an alcohol + sn-glycerol 3-phosphate + H(+)</text>
        <dbReference type="Rhea" id="RHEA:12969"/>
        <dbReference type="ChEBI" id="CHEBI:15377"/>
        <dbReference type="ChEBI" id="CHEBI:15378"/>
        <dbReference type="ChEBI" id="CHEBI:30879"/>
        <dbReference type="ChEBI" id="CHEBI:57597"/>
        <dbReference type="ChEBI" id="CHEBI:83408"/>
        <dbReference type="EC" id="3.1.4.46"/>
    </reaction>
</comment>
<evidence type="ECO:0000256" key="6">
    <source>
        <dbReference type="ARBA" id="ARBA00047512"/>
    </source>
</evidence>
<feature type="signal peptide" evidence="7">
    <location>
        <begin position="1"/>
        <end position="19"/>
    </location>
</feature>
<evidence type="ECO:0000256" key="4">
    <source>
        <dbReference type="ARBA" id="ARBA00022798"/>
    </source>
</evidence>
<dbReference type="GO" id="GO:0006071">
    <property type="term" value="P:glycerol metabolic process"/>
    <property type="evidence" value="ECO:0007669"/>
    <property type="project" value="UniProtKB-KW"/>
</dbReference>
<dbReference type="Gene3D" id="3.20.20.190">
    <property type="entry name" value="Phosphatidylinositol (PI) phosphodiesterase"/>
    <property type="match status" value="1"/>
</dbReference>
<organism evidence="9 10">
    <name type="scientific">Coemansia aciculifera</name>
    <dbReference type="NCBI Taxonomy" id="417176"/>
    <lineage>
        <taxon>Eukaryota</taxon>
        <taxon>Fungi</taxon>
        <taxon>Fungi incertae sedis</taxon>
        <taxon>Zoopagomycota</taxon>
        <taxon>Kickxellomycotina</taxon>
        <taxon>Kickxellomycetes</taxon>
        <taxon>Kickxellales</taxon>
        <taxon>Kickxellaceae</taxon>
        <taxon>Coemansia</taxon>
    </lineage>
</organism>
<dbReference type="SUPFAM" id="SSF51695">
    <property type="entry name" value="PLC-like phosphodiesterases"/>
    <property type="match status" value="1"/>
</dbReference>
<dbReference type="InterPro" id="IPR017946">
    <property type="entry name" value="PLC-like_Pdiesterase_TIM-brl"/>
</dbReference>
<protein>
    <recommendedName>
        <fullName evidence="2">glycerophosphodiester phosphodiesterase</fullName>
        <ecNumber evidence="2">3.1.4.46</ecNumber>
    </recommendedName>
</protein>
<dbReference type="InterPro" id="IPR030395">
    <property type="entry name" value="GP_PDE_dom"/>
</dbReference>
<evidence type="ECO:0000256" key="5">
    <source>
        <dbReference type="ARBA" id="ARBA00022801"/>
    </source>
</evidence>
<dbReference type="GO" id="GO:0006629">
    <property type="term" value="P:lipid metabolic process"/>
    <property type="evidence" value="ECO:0007669"/>
    <property type="project" value="InterPro"/>
</dbReference>
<evidence type="ECO:0000313" key="10">
    <source>
        <dbReference type="Proteomes" id="UP001140074"/>
    </source>
</evidence>
<comment type="similarity">
    <text evidence="1">Belongs to the glycerophosphoryl diester phosphodiesterase family.</text>
</comment>
<evidence type="ECO:0000259" key="8">
    <source>
        <dbReference type="PROSITE" id="PS51704"/>
    </source>
</evidence>
<reference evidence="9" key="1">
    <citation type="submission" date="2022-07" db="EMBL/GenBank/DDBJ databases">
        <title>Phylogenomic reconstructions and comparative analyses of Kickxellomycotina fungi.</title>
        <authorList>
            <person name="Reynolds N.K."/>
            <person name="Stajich J.E."/>
            <person name="Barry K."/>
            <person name="Grigoriev I.V."/>
            <person name="Crous P."/>
            <person name="Smith M.E."/>
        </authorList>
    </citation>
    <scope>NUCLEOTIDE SEQUENCE</scope>
    <source>
        <strain evidence="9">RSA 476</strain>
    </source>
</reference>
<dbReference type="AlphaFoldDB" id="A0A9W8IDL2"/>
<keyword evidence="10" id="KW-1185">Reference proteome</keyword>
<evidence type="ECO:0000256" key="2">
    <source>
        <dbReference type="ARBA" id="ARBA00012247"/>
    </source>
</evidence>
<dbReference type="EMBL" id="JANBUY010000282">
    <property type="protein sequence ID" value="KAJ2860643.1"/>
    <property type="molecule type" value="Genomic_DNA"/>
</dbReference>
<evidence type="ECO:0000313" key="9">
    <source>
        <dbReference type="EMBL" id="KAJ2860643.1"/>
    </source>
</evidence>
<dbReference type="GO" id="GO:0008889">
    <property type="term" value="F:glycerophosphodiester phosphodiesterase activity"/>
    <property type="evidence" value="ECO:0007669"/>
    <property type="project" value="UniProtKB-EC"/>
</dbReference>
<dbReference type="PANTHER" id="PTHR43620:SF7">
    <property type="entry name" value="GLYCEROPHOSPHODIESTER PHOSPHODIESTERASE GDPD5-RELATED"/>
    <property type="match status" value="1"/>
</dbReference>
<accession>A0A9W8IDL2</accession>
<dbReference type="PANTHER" id="PTHR43620">
    <property type="entry name" value="GLYCEROPHOSPHORYL DIESTER PHOSPHODIESTERASE"/>
    <property type="match status" value="1"/>
</dbReference>
<feature type="chain" id="PRO_5040977514" description="glycerophosphodiester phosphodiesterase" evidence="7">
    <location>
        <begin position="20"/>
        <end position="420"/>
    </location>
</feature>
<gene>
    <name evidence="9" type="ORF">GGH94_005394</name>
</gene>
<dbReference type="Pfam" id="PF03009">
    <property type="entry name" value="GDPD"/>
    <property type="match status" value="1"/>
</dbReference>
<comment type="caution">
    <text evidence="9">The sequence shown here is derived from an EMBL/GenBank/DDBJ whole genome shotgun (WGS) entry which is preliminary data.</text>
</comment>
<evidence type="ECO:0000256" key="7">
    <source>
        <dbReference type="SAM" id="SignalP"/>
    </source>
</evidence>
<dbReference type="Proteomes" id="UP001140074">
    <property type="component" value="Unassembled WGS sequence"/>
</dbReference>
<evidence type="ECO:0000256" key="1">
    <source>
        <dbReference type="ARBA" id="ARBA00007277"/>
    </source>
</evidence>
<keyword evidence="5" id="KW-0378">Hydrolase</keyword>
<dbReference type="EC" id="3.1.4.46" evidence="2"/>
<keyword evidence="4" id="KW-0319">Glycerol metabolism</keyword>
<feature type="domain" description="GP-PDE" evidence="8">
    <location>
        <begin position="37"/>
        <end position="375"/>
    </location>
</feature>
<sequence>MRVLTFATAAASLALNVSGFIDDPRVVRWNTLSGKQTQLVGHRGEKAFMPEHTRASYWQAAVEGADYIEPDLGLTKDGHLVVNHNEWLSENTNVASISQLAHLRANKTWMDDGKLKTVTNDWFIADMTLEQIKMLRVNQAAYAWRPQHFNGMFDVLTFEEYLQIIRNVTIELGRPFGVIPELKSPLLYNRGRSYPRYFEDRAILTMRHYGWTKITKDIDTSQHADLHLAPLRPLNGTCLGPSAWQSFDQETAAYLSRHTSTPVVALNQNLPWFFTPKGLDRVSKYAQIVSPWKDFFVTGAEAYFTSQNITWNPKEIAQMGGFIAPDRLAKEIHKRGMSISPYTFYDSHQSMSYLCQKGVKPGSKSGFCPKDKSEEFFYFFGLGMDFMFVENIVEANVLRILYTNKLEQRRTSSDYSADQQ</sequence>